<dbReference type="AlphaFoldDB" id="A0A1I1SY68"/>
<dbReference type="Pfam" id="PF14425">
    <property type="entry name" value="Imm3"/>
    <property type="match status" value="1"/>
</dbReference>
<reference evidence="2 3" key="1">
    <citation type="submission" date="2016-10" db="EMBL/GenBank/DDBJ databases">
        <authorList>
            <person name="de Groot N.N."/>
        </authorList>
    </citation>
    <scope>NUCLEOTIDE SEQUENCE [LARGE SCALE GENOMIC DNA]</scope>
    <source>
        <strain evidence="2 3">DSM 12992</strain>
    </source>
</reference>
<feature type="coiled-coil region" evidence="1">
    <location>
        <begin position="79"/>
        <end position="106"/>
    </location>
</feature>
<proteinExistence type="predicted"/>
<name>A0A1I1SY68_9CLOT</name>
<organism evidence="2 3">
    <name type="scientific">Clostridium uliginosum</name>
    <dbReference type="NCBI Taxonomy" id="119641"/>
    <lineage>
        <taxon>Bacteria</taxon>
        <taxon>Bacillati</taxon>
        <taxon>Bacillota</taxon>
        <taxon>Clostridia</taxon>
        <taxon>Eubacteriales</taxon>
        <taxon>Clostridiaceae</taxon>
        <taxon>Clostridium</taxon>
    </lineage>
</organism>
<accession>A0A1I1SY68</accession>
<evidence type="ECO:0000313" key="2">
    <source>
        <dbReference type="EMBL" id="SFD51356.1"/>
    </source>
</evidence>
<dbReference type="Proteomes" id="UP000199263">
    <property type="component" value="Unassembled WGS sequence"/>
</dbReference>
<evidence type="ECO:0000313" key="3">
    <source>
        <dbReference type="Proteomes" id="UP000199263"/>
    </source>
</evidence>
<keyword evidence="1" id="KW-0175">Coiled coil</keyword>
<dbReference type="InterPro" id="IPR025678">
    <property type="entry name" value="Imm3"/>
</dbReference>
<gene>
    <name evidence="2" type="ORF">SAMN05421842_1701</name>
</gene>
<sequence>MDIDGGVIMDINEINELIENINEAYNEFLEKNRGERYAIARLFEEFDTYNNGDLVEDIIVNMTIGELIIKQDSVFKGNLECIKKSLQRYENAKEELKKGITEQELDKIVFRVTKVLNMLDKMNVDTNPKC</sequence>
<dbReference type="EMBL" id="FOMG01000070">
    <property type="protein sequence ID" value="SFD51356.1"/>
    <property type="molecule type" value="Genomic_DNA"/>
</dbReference>
<evidence type="ECO:0000256" key="1">
    <source>
        <dbReference type="SAM" id="Coils"/>
    </source>
</evidence>
<dbReference type="OrthoDB" id="2917009at2"/>
<keyword evidence="3" id="KW-1185">Reference proteome</keyword>
<protein>
    <submittedName>
        <fullName evidence="2">Immunity protein Imm3</fullName>
    </submittedName>
</protein>